<dbReference type="Gene3D" id="1.10.630.10">
    <property type="entry name" value="Cytochrome P450"/>
    <property type="match status" value="1"/>
</dbReference>
<organism evidence="8 9">
    <name type="scientific">Phomopsis amygdali</name>
    <name type="common">Fusicoccum amygdali</name>
    <dbReference type="NCBI Taxonomy" id="1214568"/>
    <lineage>
        <taxon>Eukaryota</taxon>
        <taxon>Fungi</taxon>
        <taxon>Dikarya</taxon>
        <taxon>Ascomycota</taxon>
        <taxon>Pezizomycotina</taxon>
        <taxon>Sordariomycetes</taxon>
        <taxon>Sordariomycetidae</taxon>
        <taxon>Diaporthales</taxon>
        <taxon>Diaporthaceae</taxon>
        <taxon>Diaporthe</taxon>
    </lineage>
</organism>
<comment type="caution">
    <text evidence="8">The sequence shown here is derived from an EMBL/GenBank/DDBJ whole genome shotgun (WGS) entry which is preliminary data.</text>
</comment>
<evidence type="ECO:0000256" key="7">
    <source>
        <dbReference type="SAM" id="Phobius"/>
    </source>
</evidence>
<evidence type="ECO:0000256" key="5">
    <source>
        <dbReference type="PIRSR" id="PIRSR602401-1"/>
    </source>
</evidence>
<keyword evidence="9" id="KW-1185">Reference proteome</keyword>
<dbReference type="InterPro" id="IPR050121">
    <property type="entry name" value="Cytochrome_P450_monoxygenase"/>
</dbReference>
<dbReference type="PRINTS" id="PR00463">
    <property type="entry name" value="EP450I"/>
</dbReference>
<proteinExistence type="inferred from homology"/>
<reference evidence="8" key="1">
    <citation type="submission" date="2023-06" db="EMBL/GenBank/DDBJ databases">
        <authorList>
            <person name="Noh H."/>
        </authorList>
    </citation>
    <scope>NUCLEOTIDE SEQUENCE</scope>
    <source>
        <strain evidence="8">DUCC20226</strain>
    </source>
</reference>
<keyword evidence="4 5" id="KW-0408">Iron</keyword>
<evidence type="ECO:0000256" key="2">
    <source>
        <dbReference type="ARBA" id="ARBA00022617"/>
    </source>
</evidence>
<keyword evidence="3 5" id="KW-0479">Metal-binding</keyword>
<dbReference type="GO" id="GO:0016705">
    <property type="term" value="F:oxidoreductase activity, acting on paired donors, with incorporation or reduction of molecular oxygen"/>
    <property type="evidence" value="ECO:0007669"/>
    <property type="project" value="InterPro"/>
</dbReference>
<protein>
    <recommendedName>
        <fullName evidence="10">Cytochrome P450</fullName>
    </recommendedName>
</protein>
<keyword evidence="7" id="KW-0812">Transmembrane</keyword>
<sequence>MNSTVDSTIMAATYAVGIILPVIVAIATHRLLLHPLAGFPGPLPAKLTSAYTAFYAWRRCSHISTYRAFQKYGPIVRIAPNRLVFSTVTALHDIYNNPKVTKGPAYYGSRIFKERPNVFNEADRELHRKKRKTVGPAISERAMRFFEQDMSQEVDIFLALLLESSTKNEVVNMTPRCERHVAEGIKARSAISSIYMSWPSLRILNPVITWLSPRRRETDKENLYKSLRTMIGSRMVLPKEAKHDFYAQVSEKMGPDELWAEAILIVGAGGSTTATTMSAAFFYLSRNPAAYKCLCTEIRSRFSSAKEISQGAQLSACSYLRAVIDESLRLSTGTISNWRIQAAPFMRNPNYYPEPFAFRPERWLEGNEEQRATMRRALVPFSLGSRSCAGQAMAYLELSLALARTVWYFDFEKAPGEADGLGEVPSAPGEFKLEDSTIVGHSGPNLLFRTRADCWRELTTTPSS</sequence>
<dbReference type="Proteomes" id="UP001265746">
    <property type="component" value="Unassembled WGS sequence"/>
</dbReference>
<evidence type="ECO:0000256" key="1">
    <source>
        <dbReference type="ARBA" id="ARBA00001971"/>
    </source>
</evidence>
<dbReference type="PANTHER" id="PTHR24305:SF226">
    <property type="entry name" value="CYTOCHROME P450 MONOOXYGENASE"/>
    <property type="match status" value="1"/>
</dbReference>
<keyword evidence="2 5" id="KW-0349">Heme</keyword>
<dbReference type="Pfam" id="PF00067">
    <property type="entry name" value="p450"/>
    <property type="match status" value="2"/>
</dbReference>
<evidence type="ECO:0000313" key="9">
    <source>
        <dbReference type="Proteomes" id="UP001265746"/>
    </source>
</evidence>
<dbReference type="InterPro" id="IPR002401">
    <property type="entry name" value="Cyt_P450_E_grp-I"/>
</dbReference>
<keyword evidence="7" id="KW-0472">Membrane</keyword>
<dbReference type="GO" id="GO:0020037">
    <property type="term" value="F:heme binding"/>
    <property type="evidence" value="ECO:0007669"/>
    <property type="project" value="InterPro"/>
</dbReference>
<evidence type="ECO:0000256" key="3">
    <source>
        <dbReference type="ARBA" id="ARBA00022723"/>
    </source>
</evidence>
<dbReference type="SUPFAM" id="SSF48264">
    <property type="entry name" value="Cytochrome P450"/>
    <property type="match status" value="1"/>
</dbReference>
<evidence type="ECO:0008006" key="10">
    <source>
        <dbReference type="Google" id="ProtNLM"/>
    </source>
</evidence>
<feature type="binding site" description="axial binding residue" evidence="5">
    <location>
        <position position="388"/>
    </location>
    <ligand>
        <name>heme</name>
        <dbReference type="ChEBI" id="CHEBI:30413"/>
    </ligand>
    <ligandPart>
        <name>Fe</name>
        <dbReference type="ChEBI" id="CHEBI:18248"/>
    </ligandPart>
</feature>
<dbReference type="InterPro" id="IPR017972">
    <property type="entry name" value="Cyt_P450_CS"/>
</dbReference>
<gene>
    <name evidence="8" type="ORF">N8I77_009411</name>
</gene>
<dbReference type="GO" id="GO:0005506">
    <property type="term" value="F:iron ion binding"/>
    <property type="evidence" value="ECO:0007669"/>
    <property type="project" value="InterPro"/>
</dbReference>
<comment type="cofactor">
    <cofactor evidence="1 5">
        <name>heme</name>
        <dbReference type="ChEBI" id="CHEBI:30413"/>
    </cofactor>
</comment>
<evidence type="ECO:0000256" key="6">
    <source>
        <dbReference type="RuleBase" id="RU000461"/>
    </source>
</evidence>
<evidence type="ECO:0000313" key="8">
    <source>
        <dbReference type="EMBL" id="KAK2602914.1"/>
    </source>
</evidence>
<keyword evidence="7" id="KW-1133">Transmembrane helix</keyword>
<dbReference type="AlphaFoldDB" id="A0AAD9W2F7"/>
<name>A0AAD9W2F7_PHOAM</name>
<dbReference type="InterPro" id="IPR036396">
    <property type="entry name" value="Cyt_P450_sf"/>
</dbReference>
<feature type="transmembrane region" description="Helical" evidence="7">
    <location>
        <begin position="12"/>
        <end position="33"/>
    </location>
</feature>
<evidence type="ECO:0000256" key="4">
    <source>
        <dbReference type="ARBA" id="ARBA00023004"/>
    </source>
</evidence>
<dbReference type="PANTHER" id="PTHR24305">
    <property type="entry name" value="CYTOCHROME P450"/>
    <property type="match status" value="1"/>
</dbReference>
<accession>A0AAD9W2F7</accession>
<comment type="similarity">
    <text evidence="6">Belongs to the cytochrome P450 family.</text>
</comment>
<keyword evidence="6" id="KW-0503">Monooxygenase</keyword>
<dbReference type="PROSITE" id="PS00086">
    <property type="entry name" value="CYTOCHROME_P450"/>
    <property type="match status" value="1"/>
</dbReference>
<keyword evidence="6" id="KW-0560">Oxidoreductase</keyword>
<dbReference type="EMBL" id="JAUJFL010000005">
    <property type="protein sequence ID" value="KAK2602914.1"/>
    <property type="molecule type" value="Genomic_DNA"/>
</dbReference>
<dbReference type="PRINTS" id="PR00385">
    <property type="entry name" value="P450"/>
</dbReference>
<dbReference type="InterPro" id="IPR001128">
    <property type="entry name" value="Cyt_P450"/>
</dbReference>
<dbReference type="GO" id="GO:0004497">
    <property type="term" value="F:monooxygenase activity"/>
    <property type="evidence" value="ECO:0007669"/>
    <property type="project" value="UniProtKB-KW"/>
</dbReference>